<gene>
    <name evidence="1" type="ORF">IV56_GL001032</name>
</gene>
<comment type="caution">
    <text evidence="1">The sequence shown here is derived from an EMBL/GenBank/DDBJ whole genome shotgun (WGS) entry which is preliminary data.</text>
</comment>
<dbReference type="Proteomes" id="UP000050969">
    <property type="component" value="Unassembled WGS sequence"/>
</dbReference>
<evidence type="ECO:0000313" key="2">
    <source>
        <dbReference type="Proteomes" id="UP000050969"/>
    </source>
</evidence>
<dbReference type="STRING" id="1293598.IV56_GL001032"/>
<dbReference type="EMBL" id="JQCE01000035">
    <property type="protein sequence ID" value="KRO16590.1"/>
    <property type="molecule type" value="Genomic_DNA"/>
</dbReference>
<name>A0A0R2MSP2_9LACO</name>
<dbReference type="AlphaFoldDB" id="A0A0R2MSP2"/>
<dbReference type="PATRIC" id="fig|1293598.4.peg.1082"/>
<proteinExistence type="predicted"/>
<keyword evidence="2" id="KW-1185">Reference proteome</keyword>
<protein>
    <submittedName>
        <fullName evidence="1">Uncharacterized protein</fullName>
    </submittedName>
</protein>
<dbReference type="RefSeq" id="WP_056992944.1">
    <property type="nucleotide sequence ID" value="NZ_JQCE01000035.1"/>
</dbReference>
<dbReference type="SUPFAM" id="SSF54518">
    <property type="entry name" value="Tubby C-terminal domain-like"/>
    <property type="match status" value="1"/>
</dbReference>
<reference evidence="1 2" key="1">
    <citation type="journal article" date="2015" name="Genome Announc.">
        <title>Expanding the biotechnology potential of lactobacilli through comparative genomics of 213 strains and associated genera.</title>
        <authorList>
            <person name="Sun Z."/>
            <person name="Harris H.M."/>
            <person name="McCann A."/>
            <person name="Guo C."/>
            <person name="Argimon S."/>
            <person name="Zhang W."/>
            <person name="Yang X."/>
            <person name="Jeffery I.B."/>
            <person name="Cooney J.C."/>
            <person name="Kagawa T.F."/>
            <person name="Liu W."/>
            <person name="Song Y."/>
            <person name="Salvetti E."/>
            <person name="Wrobel A."/>
            <person name="Rasinkangas P."/>
            <person name="Parkhill J."/>
            <person name="Rea M.C."/>
            <person name="O'Sullivan O."/>
            <person name="Ritari J."/>
            <person name="Douillard F.P."/>
            <person name="Paul Ross R."/>
            <person name="Yang R."/>
            <person name="Briner A.E."/>
            <person name="Felis G.E."/>
            <person name="de Vos W.M."/>
            <person name="Barrangou R."/>
            <person name="Klaenhammer T.R."/>
            <person name="Caufield P.W."/>
            <person name="Cui Y."/>
            <person name="Zhang H."/>
            <person name="O'Toole P.W."/>
        </authorList>
    </citation>
    <scope>NUCLEOTIDE SEQUENCE [LARGE SCALE GENOMIC DNA]</scope>
    <source>
        <strain evidence="1 2">DSM 24301</strain>
    </source>
</reference>
<organism evidence="1 2">
    <name type="scientific">Lacticaseibacillus saniviri JCM 17471 = DSM 24301</name>
    <dbReference type="NCBI Taxonomy" id="1293598"/>
    <lineage>
        <taxon>Bacteria</taxon>
        <taxon>Bacillati</taxon>
        <taxon>Bacillota</taxon>
        <taxon>Bacilli</taxon>
        <taxon>Lactobacillales</taxon>
        <taxon>Lactobacillaceae</taxon>
        <taxon>Lacticaseibacillus</taxon>
    </lineage>
</organism>
<accession>A0A0R2MSP2</accession>
<sequence length="171" mass="19633">MEFFIDTMELRQTGATPVRNRRRHPMLMLNGRLGILNEGFVLTDLLNHELGRVRQRSIGVFPRFELIVDDTSVGTIKQMFGVWHEFIYVSDLNWIVMGNLLTNQYRTYHGIRLIMQADSQTWMPDGIHLTVNAPDDCTSAILLAILLDHFSRIGSPHLVWPPESPLANDFS</sequence>
<evidence type="ECO:0000313" key="1">
    <source>
        <dbReference type="EMBL" id="KRO16590.1"/>
    </source>
</evidence>
<dbReference type="InterPro" id="IPR025659">
    <property type="entry name" value="Tubby-like_C"/>
</dbReference>